<proteinExistence type="predicted"/>
<dbReference type="Proteomes" id="UP000570595">
    <property type="component" value="Unassembled WGS sequence"/>
</dbReference>
<evidence type="ECO:0000313" key="4">
    <source>
        <dbReference type="Proteomes" id="UP000572268"/>
    </source>
</evidence>
<evidence type="ECO:0000313" key="3">
    <source>
        <dbReference type="Proteomes" id="UP000570595"/>
    </source>
</evidence>
<organism evidence="1 3">
    <name type="scientific">Perkinsus olseni</name>
    <name type="common">Perkinsus atlanticus</name>
    <dbReference type="NCBI Taxonomy" id="32597"/>
    <lineage>
        <taxon>Eukaryota</taxon>
        <taxon>Sar</taxon>
        <taxon>Alveolata</taxon>
        <taxon>Perkinsozoa</taxon>
        <taxon>Perkinsea</taxon>
        <taxon>Perkinsida</taxon>
        <taxon>Perkinsidae</taxon>
        <taxon>Perkinsus</taxon>
    </lineage>
</organism>
<accession>A0A7J6KLW7</accession>
<comment type="caution">
    <text evidence="1">The sequence shown here is derived from an EMBL/GenBank/DDBJ whole genome shotgun (WGS) entry which is preliminary data.</text>
</comment>
<dbReference type="OrthoDB" id="10054020at2759"/>
<name>A0A7J6KLW7_PEROL</name>
<feature type="non-terminal residue" evidence="1">
    <location>
        <position position="145"/>
    </location>
</feature>
<dbReference type="EMBL" id="JABAHT010002021">
    <property type="protein sequence ID" value="KAF4648000.1"/>
    <property type="molecule type" value="Genomic_DNA"/>
</dbReference>
<evidence type="ECO:0000313" key="2">
    <source>
        <dbReference type="EMBL" id="KAF4648353.1"/>
    </source>
</evidence>
<feature type="non-terminal residue" evidence="1">
    <location>
        <position position="1"/>
    </location>
</feature>
<dbReference type="AlphaFoldDB" id="A0A7J6KLW7"/>
<dbReference type="EMBL" id="JABANN010002026">
    <property type="protein sequence ID" value="KAF4648353.1"/>
    <property type="molecule type" value="Genomic_DNA"/>
</dbReference>
<protein>
    <submittedName>
        <fullName evidence="1">Uncharacterized protein</fullName>
    </submittedName>
</protein>
<sequence>RTATSPAKNYASRLVIYGGVYDDSVELSLLKEVEEHICGTRNAGGHHLRISRPGRRSVSFEDRNELGSAGIPIPDAVIDLWMRLLTLRKKLWRDPMPLADVDAGHYACTVVKRGRVYFCDSLCPSSKPDKGMIDQLKSIHGVGVE</sequence>
<dbReference type="Proteomes" id="UP000572268">
    <property type="component" value="Unassembled WGS sequence"/>
</dbReference>
<reference evidence="3 4" key="1">
    <citation type="submission" date="2020-04" db="EMBL/GenBank/DDBJ databases">
        <title>Perkinsus olseni comparative genomics.</title>
        <authorList>
            <person name="Bogema D.R."/>
        </authorList>
    </citation>
    <scope>NUCLEOTIDE SEQUENCE [LARGE SCALE GENOMIC DNA]</scope>
    <source>
        <strain evidence="1">ATCC PRA-179</strain>
        <strain evidence="2">ATCC PRA-31</strain>
    </source>
</reference>
<evidence type="ECO:0000313" key="1">
    <source>
        <dbReference type="EMBL" id="KAF4648000.1"/>
    </source>
</evidence>
<gene>
    <name evidence="2" type="ORF">FOL46_003044</name>
    <name evidence="1" type="ORF">FOZ61_003380</name>
</gene>